<accession>A0ABU9XBM4</accession>
<protein>
    <submittedName>
        <fullName evidence="1">Uncharacterized protein</fullName>
    </submittedName>
</protein>
<organism evidence="1 2">
    <name type="scientific">Ornithinibacillus xuwenensis</name>
    <dbReference type="NCBI Taxonomy" id="3144668"/>
    <lineage>
        <taxon>Bacteria</taxon>
        <taxon>Bacillati</taxon>
        <taxon>Bacillota</taxon>
        <taxon>Bacilli</taxon>
        <taxon>Bacillales</taxon>
        <taxon>Bacillaceae</taxon>
        <taxon>Ornithinibacillus</taxon>
    </lineage>
</organism>
<sequence length="141" mass="16907">MKESLPKKIVSIDQIRINRGIEKICKCDNRRFMIDTKNRRITCQSCGAVVDPYEAMYELARNGERLQEQVSNLLEQRKQIANYKPWLVTIKKLEKDYRGRKMLPNCPRCSEPFYLEELTHWTGKQYADARIKRWKEEHKDN</sequence>
<proteinExistence type="predicted"/>
<evidence type="ECO:0000313" key="1">
    <source>
        <dbReference type="EMBL" id="MEN2765658.1"/>
    </source>
</evidence>
<name>A0ABU9XBM4_9BACI</name>
<evidence type="ECO:0000313" key="2">
    <source>
        <dbReference type="Proteomes" id="UP001444625"/>
    </source>
</evidence>
<comment type="caution">
    <text evidence="1">The sequence shown here is derived from an EMBL/GenBank/DDBJ whole genome shotgun (WGS) entry which is preliminary data.</text>
</comment>
<gene>
    <name evidence="1" type="ORF">ABC228_00520</name>
</gene>
<dbReference type="RefSeq" id="WP_345823134.1">
    <property type="nucleotide sequence ID" value="NZ_JBDIML010000001.1"/>
</dbReference>
<reference evidence="1 2" key="1">
    <citation type="submission" date="2024-05" db="EMBL/GenBank/DDBJ databases">
        <authorList>
            <person name="Haq I."/>
            <person name="Ullah Z."/>
            <person name="Ahmad R."/>
            <person name="Li M."/>
            <person name="Tong Y."/>
        </authorList>
    </citation>
    <scope>NUCLEOTIDE SEQUENCE [LARGE SCALE GENOMIC DNA]</scope>
    <source>
        <strain evidence="1 2">16A2E</strain>
    </source>
</reference>
<keyword evidence="2" id="KW-1185">Reference proteome</keyword>
<dbReference type="Proteomes" id="UP001444625">
    <property type="component" value="Unassembled WGS sequence"/>
</dbReference>
<dbReference type="EMBL" id="JBDIML010000001">
    <property type="protein sequence ID" value="MEN2765658.1"/>
    <property type="molecule type" value="Genomic_DNA"/>
</dbReference>